<feature type="region of interest" description="Disordered" evidence="7">
    <location>
        <begin position="705"/>
        <end position="751"/>
    </location>
</feature>
<dbReference type="GO" id="GO:0005802">
    <property type="term" value="C:trans-Golgi network"/>
    <property type="evidence" value="ECO:0007669"/>
    <property type="project" value="TreeGrafter"/>
</dbReference>
<feature type="region of interest" description="Disordered" evidence="7">
    <location>
        <begin position="1389"/>
        <end position="1431"/>
    </location>
</feature>
<dbReference type="EMBL" id="JADWDJ010000013">
    <property type="protein sequence ID" value="KAG5271227.1"/>
    <property type="molecule type" value="Genomic_DNA"/>
</dbReference>
<evidence type="ECO:0000256" key="4">
    <source>
        <dbReference type="ARBA" id="ARBA00023034"/>
    </source>
</evidence>
<dbReference type="InterPro" id="IPR007249">
    <property type="entry name" value="DOP1_N"/>
</dbReference>
<evidence type="ECO:0000256" key="7">
    <source>
        <dbReference type="SAM" id="MobiDB-lite"/>
    </source>
</evidence>
<evidence type="ECO:0000256" key="1">
    <source>
        <dbReference type="ARBA" id="ARBA00004395"/>
    </source>
</evidence>
<dbReference type="Pfam" id="PF24598">
    <property type="entry name" value="DOP1_C"/>
    <property type="match status" value="1"/>
</dbReference>
<evidence type="ECO:0000259" key="8">
    <source>
        <dbReference type="Pfam" id="PF04118"/>
    </source>
</evidence>
<feature type="region of interest" description="Disordered" evidence="7">
    <location>
        <begin position="2599"/>
        <end position="2621"/>
    </location>
</feature>
<comment type="subcellular location">
    <subcellularLocation>
        <location evidence="1">Golgi apparatus membrane</location>
        <topology evidence="1">Peripheral membrane protein</topology>
    </subcellularLocation>
</comment>
<protein>
    <recommendedName>
        <fullName evidence="14">Dopey N-terminal domain-containing protein</fullName>
    </recommendedName>
</protein>
<reference evidence="12" key="1">
    <citation type="submission" date="2020-10" db="EMBL/GenBank/DDBJ databases">
        <title>Chromosome-scale genome assembly of the Allis shad, Alosa alosa.</title>
        <authorList>
            <person name="Margot Z."/>
            <person name="Christophe K."/>
            <person name="Cabau C."/>
            <person name="Louis A."/>
            <person name="Berthelot C."/>
            <person name="Parey E."/>
            <person name="Roest Crollius H."/>
            <person name="Montfort J."/>
            <person name="Robinson-Rechavi M."/>
            <person name="Bucao C."/>
            <person name="Bouchez O."/>
            <person name="Gislard M."/>
            <person name="Lluch J."/>
            <person name="Milhes M."/>
            <person name="Lampietro C."/>
            <person name="Lopez Roques C."/>
            <person name="Donnadieu C."/>
            <person name="Braasch I."/>
            <person name="Desvignes T."/>
            <person name="Postlethwait J."/>
            <person name="Bobe J."/>
            <person name="Guiguen Y."/>
        </authorList>
    </citation>
    <scope>NUCLEOTIDE SEQUENCE</scope>
    <source>
        <strain evidence="12">M-15738</strain>
        <tissue evidence="12">Blood</tissue>
    </source>
</reference>
<comment type="caution">
    <text evidence="12">The sequence shown here is derived from an EMBL/GenBank/DDBJ whole genome shotgun (WGS) entry which is preliminary data.</text>
</comment>
<evidence type="ECO:0008006" key="14">
    <source>
        <dbReference type="Google" id="ProtNLM"/>
    </source>
</evidence>
<dbReference type="InterPro" id="IPR056458">
    <property type="entry name" value="TPR_DOP1_M"/>
</dbReference>
<feature type="region of interest" description="Disordered" evidence="7">
    <location>
        <begin position="1033"/>
        <end position="1058"/>
    </location>
</feature>
<dbReference type="Pfam" id="PF24597">
    <property type="entry name" value="TPR_DOP1_M"/>
    <property type="match status" value="1"/>
</dbReference>
<feature type="compositionally biased region" description="Low complexity" evidence="7">
    <location>
        <begin position="1158"/>
        <end position="1170"/>
    </location>
</feature>
<evidence type="ECO:0000259" key="11">
    <source>
        <dbReference type="Pfam" id="PF24601"/>
    </source>
</evidence>
<feature type="compositionally biased region" description="Basic and acidic residues" evidence="7">
    <location>
        <begin position="630"/>
        <end position="643"/>
    </location>
</feature>
<feature type="compositionally biased region" description="Gly residues" evidence="7">
    <location>
        <begin position="1148"/>
        <end position="1157"/>
    </location>
</feature>
<evidence type="ECO:0000259" key="9">
    <source>
        <dbReference type="Pfam" id="PF24597"/>
    </source>
</evidence>
<feature type="domain" description="DOP1 N-terminal" evidence="8">
    <location>
        <begin position="11"/>
        <end position="295"/>
    </location>
</feature>
<evidence type="ECO:0000256" key="6">
    <source>
        <dbReference type="ARBA" id="ARBA00046326"/>
    </source>
</evidence>
<feature type="domain" description="DOP1-like TPR" evidence="11">
    <location>
        <begin position="1506"/>
        <end position="1923"/>
    </location>
</feature>
<dbReference type="PANTHER" id="PTHR14042">
    <property type="entry name" value="DOPEY-RELATED"/>
    <property type="match status" value="1"/>
</dbReference>
<feature type="compositionally biased region" description="Polar residues" evidence="7">
    <location>
        <begin position="705"/>
        <end position="716"/>
    </location>
</feature>
<feature type="compositionally biased region" description="Low complexity" evidence="7">
    <location>
        <begin position="1327"/>
        <end position="1340"/>
    </location>
</feature>
<feature type="compositionally biased region" description="Low complexity" evidence="7">
    <location>
        <begin position="1222"/>
        <end position="1236"/>
    </location>
</feature>
<feature type="compositionally biased region" description="Gly residues" evidence="7">
    <location>
        <begin position="1466"/>
        <end position="1487"/>
    </location>
</feature>
<dbReference type="GO" id="GO:0005768">
    <property type="term" value="C:endosome"/>
    <property type="evidence" value="ECO:0007669"/>
    <property type="project" value="TreeGrafter"/>
</dbReference>
<feature type="region of interest" description="Disordered" evidence="7">
    <location>
        <begin position="1112"/>
        <end position="1189"/>
    </location>
</feature>
<dbReference type="GO" id="GO:0015031">
    <property type="term" value="P:protein transport"/>
    <property type="evidence" value="ECO:0007669"/>
    <property type="project" value="UniProtKB-KW"/>
</dbReference>
<feature type="region of interest" description="Disordered" evidence="7">
    <location>
        <begin position="557"/>
        <end position="583"/>
    </location>
</feature>
<feature type="compositionally biased region" description="Acidic residues" evidence="7">
    <location>
        <begin position="1171"/>
        <end position="1188"/>
    </location>
</feature>
<dbReference type="Pfam" id="PF04118">
    <property type="entry name" value="Dopey_N"/>
    <property type="match status" value="1"/>
</dbReference>
<feature type="domain" description="DOP1-like C-terminal" evidence="10">
    <location>
        <begin position="2090"/>
        <end position="2590"/>
    </location>
</feature>
<sequence>MNAEEVELLSDSKYRNYVAAVDKALKNFEYSSEWADLISALGKLNKVLQNNAKYQVVPKKLTIGKRLAQCLHPALPSGVHRKALETYEIIFKIIGPKRLAKDLFLYSSGLFPLLSNAAMSVKPVLLGLYEAYYLPLGKTLKPGLQGLLTGVLPGLEEGSEYYDRTNTLLEKVAAAVEQPAFYSALWGSILTSPAVRLPGVTFVLLHLNRKLSMEDQLYIIGSDIELMVEAVSMSVQDSSVLVQRSTLDLILFCFPFHMSQATRPDMIRILSAALHVVLRRDMSLNRRLYAWLLGFDNNGVKLGPRSTRHSNPEEHATLYFNTYSKDMLIQAMVGILQGKARGGEEESVLMHDLKPFRILISLLDKPELGPAILEDVLIEVFRTLHTQCRAELDLQTQSPFNKDHTQLSSKLRENKKTAELIKTANLLFNSFEPYYMWDYIARWFEDCCRKTQSSHQNAPVHAGSSEPAALSLLEFCELIDFLLDIVSLPTRSMRVICQETYIEIQTEHLPQLLLRMVCALTAHLQSLGLGELTHCLRLCSKILSKVQPPLVSPLSLPQGSAATAAPTPTTPTPTSSTAPPALCREDRRSLPSSLELPAVPGEVFEDSNGHAAGGRSSENSFTDFVQYQEDGERPQQDSVHSPEDPSTSSTTTPTTTTPTTPRPPPRSGAALSKPQDSKPVMQCCLEQFQHFLSRLITLYITSPSAAHSNGATTTGVTELKRPLPQPPKMDTLKVGVPPRPGGGEEEEEGEPERTECQAAFTAACQLFLECSSFPVYIAEGNLKATPSREELSDGECPAGWLQCLMDACCAPVDFSIQGVAISLLMDLVGLTQSVAMVTAERVGSADPAPPMSPSQGRVAVVIRPPLTQGILKYIADKTNFFKTVALILWEQLDEGTPQHHQRSVELFYQLHNLVPSSSICEDVISQQLMHRDKRVRLEAHVKFSVLWHLTRDLNITKSSPFNRTFDRSLFIMLDSLTYWDGSASAVGRAWLDQVLQRHDIARVLEPLLLLLLHPKTHRVSIQRVQAQRHWAQNFPQPGQSEPPDPERDPSEPIYMRDLGFSDNFGHGDSLRGGQGHVHLLPLDDMEPFSLTVNPLSDSLSLLSLSSENLQLCGDYAPPDQQGEPASSDSSGSNNSTIDNGSFEEPEAGGEGGEGGITENGCDSTGEPAEGAAEDEEAEAEVVEEEEEVVSTVMAELLDRVVQAVEESSADTPSPPEAWPQTDADSIHSSSSSSASIMDTPASQRLALGPFPAGAQHRTLPELVAGGTLEFLSIAAATNTTSVSEAPSPVASATITPLPASILPRAEEHREGITRHSSSPSIVMLPDSSCSSSSGVGVGGSTTTASVAGSSVGGSSTDLSVLLHADDPQARKRSHSSTQLSLKGKIMERLAAADKSPGAKPKVKKAKRKEEERRRQQQQQQQQQQQLLQAGRSRPASIFFGDSLDLENWYSCGEGEVSEIESDVGSPSGGAEAGGGGGGGGAGGGGGSKQRLSSSCTSPAPPRFNIHPLYQHVLLYLQLYDSSRTLHALSAVAAMLRASPAAFVSAIATTGVTHTHTPQLSLLQNLLARHRVSVMGKDFYCPIPQQDAHAAHPFRGAMFLEVVLLLCLYFLRSYYAAHVAATAQDLAGNRAMQLTSVEVLTLLFGELAKVIGGSAKGFASFISDLLSKCKVQKVVLHCLLSSIFSAQKWHEQRCSGANVAAVEEGLSEDSVINLSEDQLDGCSALQSQLLRLLQSLVVLEHRVLTPSEDGPDAVAAGVAGAGVSGGGVVGGGVVGGGGVGAVGGGGVAGAGGAFELLGGEVEHVSPQQPFTSLQYLHGQPITAQGMFLCAVIRALHQNHACKMHPQWIGLITATLPYMGKVLRRVVASVTLQLCRNLDNLLQQYRYETGLTDTRPQWMASCIPPDLILTVLEGITAIIHYCLLDPASQYHQLQVSVNQKHLAEARAGILSILHTIMSSVTLLWSVLYLVDSSDRPATASACYSSNINLGSTKNLRQQILELLGPISMNHGAHFMAAIAYVWNERKQVKSSARNKVIPVACEEQLLLVELVRSVSAMRMETVIQTVKEVLKQPPAIAKEKKHLSLEVCMLQFFYAYVQRIPVSSLVDSWPSLLALLKDSVQLGLPAPGQFLILGVLNEFILKNPNLESKKDQRELQDVTHKIVEAIGTIAGSSLEQTTWLRRNLEVKPSPQIVVDGSSLEADVEDLMLTVMEASSFTPSVYSVHALTLLAEVLAHLLDMVFYSDEKERVIPLLTNIMHYVVPYLRNHSAHNAPSYRACIQLLSSLSGYQYTRRAWKKEAFDLFMDHTFFQMDSSCVSHWRAIIDHLMTHDKTTFRDLMTRVAVAQSSSLNLFTNRDAELEQRAMLLKRLAFTIYSSEVDQYQKYLPDIQERLVESLRLPQVPILHAQVFLFFRVLLLRMSPQHLTSLWPTMITELVQVFLLMEQELIADEDITRTSGPSVAGLETTYSGGNGFSTSYNSQRWLNLYLSACKLLDLALALPSESLPQFQMYRWAFVPEASDDSGLEVRRQGTHQREFKPYVVRLAKLLRKRAKKNPEEDCSTRTLTWEPGHLMLTLYVIRSMEQLLPFFNLLSQVFNSKASSRCGRPSHSPAPSDSPFPGKDGKLESQKVFWSRARQNIEEMVEKDFLEGLIKT</sequence>
<evidence type="ECO:0000313" key="12">
    <source>
        <dbReference type="EMBL" id="KAG5271227.1"/>
    </source>
</evidence>
<accession>A0AAV6GCI4</accession>
<dbReference type="Pfam" id="PF24601">
    <property type="entry name" value="TPR_DOP1"/>
    <property type="match status" value="1"/>
</dbReference>
<feature type="region of interest" description="Disordered" evidence="7">
    <location>
        <begin position="600"/>
        <end position="619"/>
    </location>
</feature>
<dbReference type="GO" id="GO:0005829">
    <property type="term" value="C:cytosol"/>
    <property type="evidence" value="ECO:0007669"/>
    <property type="project" value="GOC"/>
</dbReference>
<dbReference type="GO" id="GO:0006895">
    <property type="term" value="P:Golgi to endosome transport"/>
    <property type="evidence" value="ECO:0007669"/>
    <property type="project" value="InterPro"/>
</dbReference>
<feature type="compositionally biased region" description="Low complexity" evidence="7">
    <location>
        <begin position="557"/>
        <end position="581"/>
    </location>
</feature>
<dbReference type="InterPro" id="IPR056459">
    <property type="entry name" value="TPR_DOP1"/>
</dbReference>
<dbReference type="PANTHER" id="PTHR14042:SF22">
    <property type="entry name" value="PROTEIN DOPEY-1"/>
    <property type="match status" value="1"/>
</dbReference>
<keyword evidence="3" id="KW-0653">Protein transport</keyword>
<dbReference type="Proteomes" id="UP000823561">
    <property type="component" value="Chromosome 13"/>
</dbReference>
<dbReference type="GO" id="GO:0000139">
    <property type="term" value="C:Golgi membrane"/>
    <property type="evidence" value="ECO:0007669"/>
    <property type="project" value="UniProtKB-SubCell"/>
</dbReference>
<organism evidence="12 13">
    <name type="scientific">Alosa alosa</name>
    <name type="common">allis shad</name>
    <dbReference type="NCBI Taxonomy" id="278164"/>
    <lineage>
        <taxon>Eukaryota</taxon>
        <taxon>Metazoa</taxon>
        <taxon>Chordata</taxon>
        <taxon>Craniata</taxon>
        <taxon>Vertebrata</taxon>
        <taxon>Euteleostomi</taxon>
        <taxon>Actinopterygii</taxon>
        <taxon>Neopterygii</taxon>
        <taxon>Teleostei</taxon>
        <taxon>Clupei</taxon>
        <taxon>Clupeiformes</taxon>
        <taxon>Clupeoidei</taxon>
        <taxon>Clupeidae</taxon>
        <taxon>Alosa</taxon>
    </lineage>
</organism>
<feature type="region of interest" description="Disordered" evidence="7">
    <location>
        <begin position="1307"/>
        <end position="1340"/>
    </location>
</feature>
<feature type="region of interest" description="Disordered" evidence="7">
    <location>
        <begin position="1456"/>
        <end position="1497"/>
    </location>
</feature>
<feature type="region of interest" description="Disordered" evidence="7">
    <location>
        <begin position="630"/>
        <end position="675"/>
    </location>
</feature>
<evidence type="ECO:0000259" key="10">
    <source>
        <dbReference type="Pfam" id="PF24598"/>
    </source>
</evidence>
<keyword evidence="2" id="KW-0813">Transport</keyword>
<evidence type="ECO:0000313" key="13">
    <source>
        <dbReference type="Proteomes" id="UP000823561"/>
    </source>
</evidence>
<name>A0AAV6GCI4_9TELE</name>
<evidence type="ECO:0000256" key="5">
    <source>
        <dbReference type="ARBA" id="ARBA00023136"/>
    </source>
</evidence>
<keyword evidence="5" id="KW-0472">Membrane</keyword>
<keyword evidence="4" id="KW-0333">Golgi apparatus</keyword>
<feature type="compositionally biased region" description="Low complexity" evidence="7">
    <location>
        <begin position="1416"/>
        <end position="1428"/>
    </location>
</feature>
<dbReference type="InterPro" id="IPR056457">
    <property type="entry name" value="DOP1_C"/>
</dbReference>
<proteinExistence type="inferred from homology"/>
<feature type="compositionally biased region" description="Low complexity" evidence="7">
    <location>
        <begin position="645"/>
        <end position="659"/>
    </location>
</feature>
<comment type="similarity">
    <text evidence="6">Belongs to the DOP1 family.</text>
</comment>
<keyword evidence="13" id="KW-1185">Reference proteome</keyword>
<gene>
    <name evidence="12" type="ORF">AALO_G00177310</name>
</gene>
<evidence type="ECO:0000256" key="3">
    <source>
        <dbReference type="ARBA" id="ARBA00022927"/>
    </source>
</evidence>
<evidence type="ECO:0000256" key="2">
    <source>
        <dbReference type="ARBA" id="ARBA00022448"/>
    </source>
</evidence>
<feature type="domain" description="DOP1-like middle TPR" evidence="9">
    <location>
        <begin position="319"/>
        <end position="456"/>
    </location>
</feature>
<dbReference type="InterPro" id="IPR040314">
    <property type="entry name" value="DOP1"/>
</dbReference>
<feature type="region of interest" description="Disordered" evidence="7">
    <location>
        <begin position="1204"/>
        <end position="1238"/>
    </location>
</feature>
<feature type="compositionally biased region" description="Low complexity" evidence="7">
    <location>
        <begin position="1126"/>
        <end position="1140"/>
    </location>
</feature>